<protein>
    <submittedName>
        <fullName evidence="2">Uncharacterized protein</fullName>
    </submittedName>
</protein>
<dbReference type="InterPro" id="IPR038883">
    <property type="entry name" value="AN11006-like"/>
</dbReference>
<dbReference type="AlphaFoldDB" id="A0A3M6WKZ4"/>
<feature type="compositionally biased region" description="Low complexity" evidence="1">
    <location>
        <begin position="69"/>
        <end position="79"/>
    </location>
</feature>
<comment type="caution">
    <text evidence="2">The sequence shown here is derived from an EMBL/GenBank/DDBJ whole genome shotgun (WGS) entry which is preliminary data.</text>
</comment>
<dbReference type="EMBL" id="QWIJ01000764">
    <property type="protein sequence ID" value="RMX78950.1"/>
    <property type="molecule type" value="Genomic_DNA"/>
</dbReference>
<gene>
    <name evidence="2" type="ORF">D0869_08670</name>
</gene>
<dbReference type="PANTHER" id="PTHR42085:SF2">
    <property type="entry name" value="F-BOX DOMAIN-CONTAINING PROTEIN"/>
    <property type="match status" value="1"/>
</dbReference>
<evidence type="ECO:0000256" key="1">
    <source>
        <dbReference type="SAM" id="MobiDB-lite"/>
    </source>
</evidence>
<feature type="non-terminal residue" evidence="2">
    <location>
        <position position="1"/>
    </location>
</feature>
<dbReference type="OrthoDB" id="62952at2759"/>
<evidence type="ECO:0000313" key="2">
    <source>
        <dbReference type="EMBL" id="RMX78950.1"/>
    </source>
</evidence>
<reference evidence="2 3" key="1">
    <citation type="journal article" date="2018" name="BMC Genomics">
        <title>Genomic evidence for intraspecific hybridization in a clonal and extremely halotolerant yeast.</title>
        <authorList>
            <person name="Gostincar C."/>
            <person name="Stajich J.E."/>
            <person name="Zupancic J."/>
            <person name="Zalar P."/>
            <person name="Gunde-Cimerman N."/>
        </authorList>
    </citation>
    <scope>NUCLEOTIDE SEQUENCE [LARGE SCALE GENOMIC DNA]</scope>
    <source>
        <strain evidence="2 3">EXF-6656</strain>
    </source>
</reference>
<evidence type="ECO:0000313" key="3">
    <source>
        <dbReference type="Proteomes" id="UP000281245"/>
    </source>
</evidence>
<dbReference type="Proteomes" id="UP000281245">
    <property type="component" value="Unassembled WGS sequence"/>
</dbReference>
<feature type="region of interest" description="Disordered" evidence="1">
    <location>
        <begin position="38"/>
        <end position="105"/>
    </location>
</feature>
<feature type="compositionally biased region" description="Basic and acidic residues" evidence="1">
    <location>
        <begin position="83"/>
        <end position="98"/>
    </location>
</feature>
<dbReference type="PANTHER" id="PTHR42085">
    <property type="entry name" value="F-BOX DOMAIN-CONTAINING PROTEIN"/>
    <property type="match status" value="1"/>
</dbReference>
<organism evidence="2 3">
    <name type="scientific">Hortaea werneckii</name>
    <name type="common">Black yeast</name>
    <name type="synonym">Cladosporium werneckii</name>
    <dbReference type="NCBI Taxonomy" id="91943"/>
    <lineage>
        <taxon>Eukaryota</taxon>
        <taxon>Fungi</taxon>
        <taxon>Dikarya</taxon>
        <taxon>Ascomycota</taxon>
        <taxon>Pezizomycotina</taxon>
        <taxon>Dothideomycetes</taxon>
        <taxon>Dothideomycetidae</taxon>
        <taxon>Mycosphaerellales</taxon>
        <taxon>Teratosphaeriaceae</taxon>
        <taxon>Hortaea</taxon>
    </lineage>
</organism>
<sequence length="375" mass="41763">TSTTATYPNICSLIFSYCLSGVSRQRTCLRKRQRYSDSYPIDTSSTNHAQKAKEVTPEPRTKPKAKTNATPSKPTPSKATPKKAKEPPTYKQLAKDNNGDATPVEVSFEGDSIQAKVKKTGGFGHVLKLDSSASFTLLKNVMLTEGPHEGHQAIIIRPAKAFEFLKLTKEIQARVYEYYFAQKGVVGETIVLDGKRANKEIYAKTFAEGSKTRVGLLAVNKEVHTDALPIFYAHTLKFESTTTLLDFLSQIPTSIRPRLHSLEIKSYIKTTSRNAMHFLAEAQNLARLRIESGVYCGSEPPDPVKASKAFYADAYKFLEAVGGKGKETGGEKDAGVDLLEFGRLALVCKDEKKVVRPWDQEKVEEFRECLRERLM</sequence>
<accession>A0A3M6WKZ4</accession>
<proteinExistence type="predicted"/>
<dbReference type="VEuPathDB" id="FungiDB:BTJ68_13562"/>
<name>A0A3M6WKZ4_HORWE</name>
<feature type="compositionally biased region" description="Basic and acidic residues" evidence="1">
    <location>
        <begin position="51"/>
        <end position="61"/>
    </location>
</feature>